<comment type="caution">
    <text evidence="2">The sequence shown here is derived from an EMBL/GenBank/DDBJ whole genome shotgun (WGS) entry which is preliminary data.</text>
</comment>
<evidence type="ECO:0000256" key="1">
    <source>
        <dbReference type="SAM" id="MobiDB-lite"/>
    </source>
</evidence>
<feature type="region of interest" description="Disordered" evidence="1">
    <location>
        <begin position="10"/>
        <end position="109"/>
    </location>
</feature>
<evidence type="ECO:0008006" key="4">
    <source>
        <dbReference type="Google" id="ProtNLM"/>
    </source>
</evidence>
<evidence type="ECO:0000313" key="3">
    <source>
        <dbReference type="Proteomes" id="UP001165092"/>
    </source>
</evidence>
<feature type="compositionally biased region" description="Gly residues" evidence="1">
    <location>
        <begin position="92"/>
        <end position="101"/>
    </location>
</feature>
<proteinExistence type="predicted"/>
<protein>
    <recommendedName>
        <fullName evidence="4">DUF4232 domain-containing protein</fullName>
    </recommendedName>
</protein>
<dbReference type="Proteomes" id="UP001165092">
    <property type="component" value="Unassembled WGS sequence"/>
</dbReference>
<evidence type="ECO:0000313" key="2">
    <source>
        <dbReference type="EMBL" id="GLU47387.1"/>
    </source>
</evidence>
<organism evidence="2 3">
    <name type="scientific">Nocardiopsis ansamitocini</name>
    <dbReference type="NCBI Taxonomy" id="1670832"/>
    <lineage>
        <taxon>Bacteria</taxon>
        <taxon>Bacillati</taxon>
        <taxon>Actinomycetota</taxon>
        <taxon>Actinomycetes</taxon>
        <taxon>Streptosporangiales</taxon>
        <taxon>Nocardiopsidaceae</taxon>
        <taxon>Nocardiopsis</taxon>
    </lineage>
</organism>
<gene>
    <name evidence="2" type="ORF">Nans01_17380</name>
</gene>
<dbReference type="AlphaFoldDB" id="A0A9W6UI61"/>
<sequence>MVLTLFAYACSGSDSENAERAANVEDSASEGPAPGASLPPSIPASPSADPSASAEPSASPSGDADKDGESGGGAGAKDDSKDEGDEKSEAKNGGGSSGGDAGPKRAEDPCRVEDVVVTLSTDKTDYGSGVKPRFRLTAVNTGDQTCTVDVGDKAMQLRVTSGEDRIFSTADCVEGTAATDKQQLRRGIPHISDVNWDRKRSWTDCRGSDVDARPGTYVVTLDSDYDAGAEAQVFRLN</sequence>
<accession>A0A9W6UI61</accession>
<feature type="compositionally biased region" description="Low complexity" evidence="1">
    <location>
        <begin position="29"/>
        <end position="62"/>
    </location>
</feature>
<dbReference type="EMBL" id="BSQG01000002">
    <property type="protein sequence ID" value="GLU47387.1"/>
    <property type="molecule type" value="Genomic_DNA"/>
</dbReference>
<reference evidence="2" key="1">
    <citation type="submission" date="2023-02" db="EMBL/GenBank/DDBJ databases">
        <title>Nocardiopsis ansamitocini NBRC 112285.</title>
        <authorList>
            <person name="Ichikawa N."/>
            <person name="Sato H."/>
            <person name="Tonouchi N."/>
        </authorList>
    </citation>
    <scope>NUCLEOTIDE SEQUENCE</scope>
    <source>
        <strain evidence="2">NBRC 112285</strain>
    </source>
</reference>
<keyword evidence="3" id="KW-1185">Reference proteome</keyword>
<name>A0A9W6UI61_9ACTN</name>